<keyword evidence="7" id="KW-0808">Transferase</keyword>
<dbReference type="InterPro" id="IPR023214">
    <property type="entry name" value="HAD_sf"/>
</dbReference>
<evidence type="ECO:0000256" key="6">
    <source>
        <dbReference type="SAM" id="Phobius"/>
    </source>
</evidence>
<reference evidence="7 8" key="1">
    <citation type="submission" date="2019-03" db="EMBL/GenBank/DDBJ databases">
        <title>Genomic Encyclopedia of Type Strains, Phase III (KMG-III): the genomes of soil and plant-associated and newly described type strains.</title>
        <authorList>
            <person name="Whitman W."/>
        </authorList>
    </citation>
    <scope>NUCLEOTIDE SEQUENCE [LARGE SCALE GENOMIC DNA]</scope>
    <source>
        <strain evidence="7 8">LMG 29544</strain>
    </source>
</reference>
<dbReference type="CDD" id="cd13963">
    <property type="entry name" value="PT_UbiA_2"/>
    <property type="match status" value="1"/>
</dbReference>
<organism evidence="7 8">
    <name type="scientific">Paraburkholderia rhizosphaerae</name>
    <dbReference type="NCBI Taxonomy" id="480658"/>
    <lineage>
        <taxon>Bacteria</taxon>
        <taxon>Pseudomonadati</taxon>
        <taxon>Pseudomonadota</taxon>
        <taxon>Betaproteobacteria</taxon>
        <taxon>Burkholderiales</taxon>
        <taxon>Burkholderiaceae</taxon>
        <taxon>Paraburkholderia</taxon>
    </lineage>
</organism>
<dbReference type="PANTHER" id="PTHR11048">
    <property type="entry name" value="PRENYLTRANSFERASES"/>
    <property type="match status" value="1"/>
</dbReference>
<accession>A0A4R8LGR4</accession>
<feature type="transmembrane region" description="Helical" evidence="6">
    <location>
        <begin position="331"/>
        <end position="349"/>
    </location>
</feature>
<name>A0A4R8LGR4_9BURK</name>
<dbReference type="InterPro" id="IPR039653">
    <property type="entry name" value="Prenyltransferase"/>
</dbReference>
<feature type="transmembrane region" description="Helical" evidence="6">
    <location>
        <begin position="410"/>
        <end position="429"/>
    </location>
</feature>
<feature type="transmembrane region" description="Helical" evidence="6">
    <location>
        <begin position="305"/>
        <end position="325"/>
    </location>
</feature>
<evidence type="ECO:0000313" key="7">
    <source>
        <dbReference type="EMBL" id="TDY42317.1"/>
    </source>
</evidence>
<proteinExistence type="predicted"/>
<feature type="transmembrane region" description="Helical" evidence="6">
    <location>
        <begin position="450"/>
        <end position="469"/>
    </location>
</feature>
<keyword evidence="3 6" id="KW-0812">Transmembrane</keyword>
<sequence length="470" mass="51750">MVDLDGTLTLTDTLAESVLQIVKINPFNLIWLPIWLLAGRAAFKTKIALKASRLAAQLPYRESLLAYLVAEKDRGRRIILATAAHKSVAEDVSTHLRLFDDVIATDGAENLKGTFKLAHIRSRVGHDFVYAGDSRADLPIWKAARAAVLVGASSRVADCVRKATPVEREFTNESAGVSTWLKAFRVHHWLKNLLLFVPLFTAFSFFDRENVAVLAIAFASMSLGASATYILNDLWDLSNDRRHPRKRLRPFASGTLSIPDGLRCAAVLLAASLALAFIASAEFCAILVLYLLLTSAYSWSLKKRPLIDVIVLSLLYTLRIFAGSVAVKIEVSNWLLAFSLLTFLSLALVKRCAELVSVRESGEQATAGRGYRVTDLEMLLPLGIGSALAAVVVFGLYINAPDTITRYGTATLLWLPAICFIYLLSRLWLATVRGEMDDDPLVYLIRSRGSCLTIASMTFLVIVAHFLHLP</sequence>
<dbReference type="PANTHER" id="PTHR11048:SF5">
    <property type="entry name" value="DECAPRENYL-PHOSPHATE PHOSPHORIBOSYLTRANSFERASE"/>
    <property type="match status" value="1"/>
</dbReference>
<dbReference type="Gene3D" id="1.10.357.140">
    <property type="entry name" value="UbiA prenyltransferase"/>
    <property type="match status" value="1"/>
</dbReference>
<evidence type="ECO:0000256" key="3">
    <source>
        <dbReference type="ARBA" id="ARBA00022692"/>
    </source>
</evidence>
<evidence type="ECO:0000256" key="2">
    <source>
        <dbReference type="ARBA" id="ARBA00022475"/>
    </source>
</evidence>
<dbReference type="AlphaFoldDB" id="A0A4R8LGR4"/>
<evidence type="ECO:0000256" key="1">
    <source>
        <dbReference type="ARBA" id="ARBA00004141"/>
    </source>
</evidence>
<feature type="transmembrane region" description="Helical" evidence="6">
    <location>
        <begin position="379"/>
        <end position="398"/>
    </location>
</feature>
<dbReference type="GO" id="GO:0016765">
    <property type="term" value="F:transferase activity, transferring alkyl or aryl (other than methyl) groups"/>
    <property type="evidence" value="ECO:0007669"/>
    <property type="project" value="InterPro"/>
</dbReference>
<feature type="transmembrane region" description="Helical" evidence="6">
    <location>
        <begin position="189"/>
        <end position="206"/>
    </location>
</feature>
<dbReference type="NCBIfam" id="NF006088">
    <property type="entry name" value="PRK08238.1"/>
    <property type="match status" value="1"/>
</dbReference>
<dbReference type="EMBL" id="SORE01000022">
    <property type="protein sequence ID" value="TDY42317.1"/>
    <property type="molecule type" value="Genomic_DNA"/>
</dbReference>
<keyword evidence="5 6" id="KW-0472">Membrane</keyword>
<dbReference type="GO" id="GO:0005886">
    <property type="term" value="C:plasma membrane"/>
    <property type="evidence" value="ECO:0007669"/>
    <property type="project" value="TreeGrafter"/>
</dbReference>
<dbReference type="Pfam" id="PF01040">
    <property type="entry name" value="UbiA"/>
    <property type="match status" value="1"/>
</dbReference>
<keyword evidence="4 6" id="KW-1133">Transmembrane helix</keyword>
<dbReference type="InterPro" id="IPR036412">
    <property type="entry name" value="HAD-like_sf"/>
</dbReference>
<dbReference type="Proteomes" id="UP000295509">
    <property type="component" value="Unassembled WGS sequence"/>
</dbReference>
<evidence type="ECO:0000313" key="8">
    <source>
        <dbReference type="Proteomes" id="UP000295509"/>
    </source>
</evidence>
<keyword evidence="8" id="KW-1185">Reference proteome</keyword>
<evidence type="ECO:0000256" key="5">
    <source>
        <dbReference type="ARBA" id="ARBA00023136"/>
    </source>
</evidence>
<gene>
    <name evidence="7" type="ORF">BX592_122126</name>
</gene>
<evidence type="ECO:0000256" key="4">
    <source>
        <dbReference type="ARBA" id="ARBA00022989"/>
    </source>
</evidence>
<feature type="transmembrane region" description="Helical" evidence="6">
    <location>
        <begin position="275"/>
        <end position="293"/>
    </location>
</feature>
<dbReference type="SUPFAM" id="SSF56784">
    <property type="entry name" value="HAD-like"/>
    <property type="match status" value="1"/>
</dbReference>
<protein>
    <submittedName>
        <fullName evidence="7">4-hydroxybenzoate polyprenyltransferase</fullName>
    </submittedName>
</protein>
<dbReference type="Gene3D" id="3.40.50.1000">
    <property type="entry name" value="HAD superfamily/HAD-like"/>
    <property type="match status" value="1"/>
</dbReference>
<comment type="subcellular location">
    <subcellularLocation>
        <location evidence="1">Membrane</location>
        <topology evidence="1">Multi-pass membrane protein</topology>
    </subcellularLocation>
</comment>
<dbReference type="Pfam" id="PF12710">
    <property type="entry name" value="HAD"/>
    <property type="match status" value="1"/>
</dbReference>
<dbReference type="GO" id="GO:0009247">
    <property type="term" value="P:glycolipid biosynthetic process"/>
    <property type="evidence" value="ECO:0007669"/>
    <property type="project" value="TreeGrafter"/>
</dbReference>
<dbReference type="InterPro" id="IPR044878">
    <property type="entry name" value="UbiA_sf"/>
</dbReference>
<feature type="transmembrane region" description="Helical" evidence="6">
    <location>
        <begin position="212"/>
        <end position="231"/>
    </location>
</feature>
<keyword evidence="2" id="KW-1003">Cell membrane</keyword>
<comment type="caution">
    <text evidence="7">The sequence shown here is derived from an EMBL/GenBank/DDBJ whole genome shotgun (WGS) entry which is preliminary data.</text>
</comment>
<dbReference type="InterPro" id="IPR000537">
    <property type="entry name" value="UbiA_prenyltransferase"/>
</dbReference>